<proteinExistence type="predicted"/>
<gene>
    <name evidence="1" type="ORF">ACFOEN_13740</name>
</gene>
<reference evidence="2" key="1">
    <citation type="journal article" date="2019" name="Int. J. Syst. Evol. Microbiol.">
        <title>The Global Catalogue of Microorganisms (GCM) 10K type strain sequencing project: providing services to taxonomists for standard genome sequencing and annotation.</title>
        <authorList>
            <consortium name="The Broad Institute Genomics Platform"/>
            <consortium name="The Broad Institute Genome Sequencing Center for Infectious Disease"/>
            <person name="Wu L."/>
            <person name="Ma J."/>
        </authorList>
    </citation>
    <scope>NUCLEOTIDE SEQUENCE [LARGE SCALE GENOMIC DNA]</scope>
    <source>
        <strain evidence="2">KCTC 52168</strain>
    </source>
</reference>
<protein>
    <recommendedName>
        <fullName evidence="3">Transmembrane protein</fullName>
    </recommendedName>
</protein>
<keyword evidence="2" id="KW-1185">Reference proteome</keyword>
<name>A0ABV7H815_9BURK</name>
<evidence type="ECO:0000313" key="1">
    <source>
        <dbReference type="EMBL" id="MFC3148689.1"/>
    </source>
</evidence>
<dbReference type="RefSeq" id="WP_377304854.1">
    <property type="nucleotide sequence ID" value="NZ_CP180191.1"/>
</dbReference>
<dbReference type="EMBL" id="JBHRTI010000007">
    <property type="protein sequence ID" value="MFC3148689.1"/>
    <property type="molecule type" value="Genomic_DNA"/>
</dbReference>
<dbReference type="Proteomes" id="UP001595556">
    <property type="component" value="Unassembled WGS sequence"/>
</dbReference>
<accession>A0ABV7H815</accession>
<evidence type="ECO:0008006" key="3">
    <source>
        <dbReference type="Google" id="ProtNLM"/>
    </source>
</evidence>
<organism evidence="1 2">
    <name type="scientific">Piscinibacterium candidicorallinum</name>
    <dbReference type="NCBI Taxonomy" id="1793872"/>
    <lineage>
        <taxon>Bacteria</taxon>
        <taxon>Pseudomonadati</taxon>
        <taxon>Pseudomonadota</taxon>
        <taxon>Betaproteobacteria</taxon>
        <taxon>Burkholderiales</taxon>
        <taxon>Piscinibacterium</taxon>
    </lineage>
</organism>
<sequence>MHSAHNLCRLPDRARRGLIGLVCALSLGACSPKFDWREMPAANERVTALFPAKPESATRQVTLGGASYAMTLTGARVDQAQFAAGHLVVLDGRSAQAVAAEWAAAMQANLRGTATAAPKTVQVAGAEGAIEVTARGTVEGSSGQLLARFAWRGGDVFCAIALGPDRSLSAEAAEQFVTSLKLR</sequence>
<evidence type="ECO:0000313" key="2">
    <source>
        <dbReference type="Proteomes" id="UP001595556"/>
    </source>
</evidence>
<comment type="caution">
    <text evidence="1">The sequence shown here is derived from an EMBL/GenBank/DDBJ whole genome shotgun (WGS) entry which is preliminary data.</text>
</comment>